<protein>
    <recommendedName>
        <fullName evidence="3">histidine kinase</fullName>
        <ecNumber evidence="3">2.7.13.3</ecNumber>
    </recommendedName>
</protein>
<reference evidence="12" key="1">
    <citation type="journal article" date="2020" name="Int. J. Syst. Evol. Microbiol.">
        <title>Alteromonas alba sp. nov., a marine bacterium isolated from the seawater of the West Pacific Ocean.</title>
        <authorList>
            <person name="Sun C."/>
            <person name="Wu Y.-H."/>
            <person name="Xamxidin M."/>
            <person name="Cheng H."/>
            <person name="Xu X.-W."/>
        </authorList>
    </citation>
    <scope>NUCLEOTIDE SEQUENCE [LARGE SCALE GENOMIC DNA]</scope>
    <source>
        <strain evidence="12">190</strain>
    </source>
</reference>
<dbReference type="Proteomes" id="UP000238949">
    <property type="component" value="Unassembled WGS sequence"/>
</dbReference>
<dbReference type="GO" id="GO:0000155">
    <property type="term" value="F:phosphorelay sensor kinase activity"/>
    <property type="evidence" value="ECO:0007669"/>
    <property type="project" value="InterPro"/>
</dbReference>
<keyword evidence="5" id="KW-0808">Transferase</keyword>
<evidence type="ECO:0000256" key="6">
    <source>
        <dbReference type="ARBA" id="ARBA00022777"/>
    </source>
</evidence>
<dbReference type="InterPro" id="IPR036097">
    <property type="entry name" value="HisK_dim/P_sf"/>
</dbReference>
<evidence type="ECO:0000259" key="9">
    <source>
        <dbReference type="PROSITE" id="PS50109"/>
    </source>
</evidence>
<keyword evidence="4" id="KW-0597">Phosphoprotein</keyword>
<dbReference type="InterPro" id="IPR003660">
    <property type="entry name" value="HAMP_dom"/>
</dbReference>
<dbReference type="SUPFAM" id="SSF55874">
    <property type="entry name" value="ATPase domain of HSP90 chaperone/DNA topoisomerase II/histidine kinase"/>
    <property type="match status" value="1"/>
</dbReference>
<dbReference type="SMART" id="SM00388">
    <property type="entry name" value="HisKA"/>
    <property type="match status" value="1"/>
</dbReference>
<dbReference type="AlphaFoldDB" id="A0A2S9VDT9"/>
<dbReference type="Pfam" id="PF02518">
    <property type="entry name" value="HATPase_c"/>
    <property type="match status" value="1"/>
</dbReference>
<dbReference type="InterPro" id="IPR005467">
    <property type="entry name" value="His_kinase_dom"/>
</dbReference>
<keyword evidence="8" id="KW-0472">Membrane</keyword>
<dbReference type="OrthoDB" id="2521613at2"/>
<dbReference type="Gene3D" id="1.10.287.130">
    <property type="match status" value="1"/>
</dbReference>
<dbReference type="CDD" id="cd00082">
    <property type="entry name" value="HisKA"/>
    <property type="match status" value="1"/>
</dbReference>
<comment type="subcellular location">
    <subcellularLocation>
        <location evidence="2">Membrane</location>
    </subcellularLocation>
</comment>
<dbReference type="Gene3D" id="3.30.565.10">
    <property type="entry name" value="Histidine kinase-like ATPase, C-terminal domain"/>
    <property type="match status" value="1"/>
</dbReference>
<evidence type="ECO:0000313" key="12">
    <source>
        <dbReference type="Proteomes" id="UP000238949"/>
    </source>
</evidence>
<evidence type="ECO:0000256" key="7">
    <source>
        <dbReference type="SAM" id="Coils"/>
    </source>
</evidence>
<keyword evidence="8" id="KW-0812">Transmembrane</keyword>
<keyword evidence="12" id="KW-1185">Reference proteome</keyword>
<feature type="domain" description="HAMP" evidence="10">
    <location>
        <begin position="201"/>
        <end position="254"/>
    </location>
</feature>
<sequence length="552" mass="61804">MSPSAARLSIKSIMIWLVIVVSGSAMLLSTLVTNYLQHAEVKEQLLQNVRSLADMVASNVRPIMAITPSDLDEEMSRSDQLANMLQGLDSFPDVLNAHIYSAPINGQTPQMLALYTKSTSIAAESKINDLARYFTARLDEDNQVIEIIRPINIEEQTLGYVYVRMSSESFFSYVSGTRMVQVATIVLIIIAAFLVALKYGQMLANPIQDTNLMLQKVARSRDYSLRFSASNVREYDHMLDSINILLSRVEEYISKQQQAERELQTLNSRLEEEVNQRTVALKSANNELIQTLEKLHQFQRQIVENEKMASLGDMVAGVAHEVNTPIGLGITASTMMLDRLAVIDQQFKGKTLKASAMERFINESRENLNIIYRNLDRAAQLISSFKQVAVDQTSEEAREVNVKQLIEETLMSMRPRLKKVTHTINIVCSETLNVMCKAGPLNQILINLIMNSLIHAFETVENGKIDVIARLTDDQKLKIIYKDNGSGIPTSIKKRIFDPFVTTKRGQGGSGLGMHLVFNLVTQALNGNIKLESEEGNGVEFTLTFPVTVKKP</sequence>
<feature type="domain" description="Histidine kinase" evidence="9">
    <location>
        <begin position="317"/>
        <end position="549"/>
    </location>
</feature>
<feature type="transmembrane region" description="Helical" evidence="8">
    <location>
        <begin position="12"/>
        <end position="36"/>
    </location>
</feature>
<evidence type="ECO:0000256" key="4">
    <source>
        <dbReference type="ARBA" id="ARBA00022553"/>
    </source>
</evidence>
<dbReference type="EC" id="2.7.13.3" evidence="3"/>
<dbReference type="PROSITE" id="PS50885">
    <property type="entry name" value="HAMP"/>
    <property type="match status" value="1"/>
</dbReference>
<dbReference type="SMART" id="SM00387">
    <property type="entry name" value="HATPase_c"/>
    <property type="match status" value="1"/>
</dbReference>
<keyword evidence="7" id="KW-0175">Coiled coil</keyword>
<gene>
    <name evidence="11" type="ORF">C6Y40_05365</name>
</gene>
<proteinExistence type="predicted"/>
<dbReference type="EMBL" id="PVNP01000047">
    <property type="protein sequence ID" value="PRO74619.1"/>
    <property type="molecule type" value="Genomic_DNA"/>
</dbReference>
<dbReference type="PROSITE" id="PS50109">
    <property type="entry name" value="HIS_KIN"/>
    <property type="match status" value="1"/>
</dbReference>
<keyword evidence="8" id="KW-1133">Transmembrane helix</keyword>
<comment type="caution">
    <text evidence="11">The sequence shown here is derived from an EMBL/GenBank/DDBJ whole genome shotgun (WGS) entry which is preliminary data.</text>
</comment>
<dbReference type="SUPFAM" id="SSF47384">
    <property type="entry name" value="Homodimeric domain of signal transducing histidine kinase"/>
    <property type="match status" value="1"/>
</dbReference>
<dbReference type="InterPro" id="IPR004358">
    <property type="entry name" value="Sig_transdc_His_kin-like_C"/>
</dbReference>
<evidence type="ECO:0000313" key="11">
    <source>
        <dbReference type="EMBL" id="PRO74619.1"/>
    </source>
</evidence>
<name>A0A2S9VDT9_9ALTE</name>
<dbReference type="InterPro" id="IPR036890">
    <property type="entry name" value="HATPase_C_sf"/>
</dbReference>
<dbReference type="GO" id="GO:0016020">
    <property type="term" value="C:membrane"/>
    <property type="evidence" value="ECO:0007669"/>
    <property type="project" value="UniProtKB-SubCell"/>
</dbReference>
<evidence type="ECO:0000256" key="2">
    <source>
        <dbReference type="ARBA" id="ARBA00004370"/>
    </source>
</evidence>
<evidence type="ECO:0000256" key="1">
    <source>
        <dbReference type="ARBA" id="ARBA00000085"/>
    </source>
</evidence>
<comment type="catalytic activity">
    <reaction evidence="1">
        <text>ATP + protein L-histidine = ADP + protein N-phospho-L-histidine.</text>
        <dbReference type="EC" id="2.7.13.3"/>
    </reaction>
</comment>
<dbReference type="PRINTS" id="PR00344">
    <property type="entry name" value="BCTRLSENSOR"/>
</dbReference>
<dbReference type="InterPro" id="IPR003661">
    <property type="entry name" value="HisK_dim/P_dom"/>
</dbReference>
<evidence type="ECO:0000256" key="8">
    <source>
        <dbReference type="SAM" id="Phobius"/>
    </source>
</evidence>
<keyword evidence="6 11" id="KW-0418">Kinase</keyword>
<feature type="transmembrane region" description="Helical" evidence="8">
    <location>
        <begin position="179"/>
        <end position="197"/>
    </location>
</feature>
<accession>A0A2S9VDT9</accession>
<dbReference type="InterPro" id="IPR003594">
    <property type="entry name" value="HATPase_dom"/>
</dbReference>
<evidence type="ECO:0000256" key="5">
    <source>
        <dbReference type="ARBA" id="ARBA00022679"/>
    </source>
</evidence>
<organism evidence="11 12">
    <name type="scientific">Alteromonas alba</name>
    <dbReference type="NCBI Taxonomy" id="2079529"/>
    <lineage>
        <taxon>Bacteria</taxon>
        <taxon>Pseudomonadati</taxon>
        <taxon>Pseudomonadota</taxon>
        <taxon>Gammaproteobacteria</taxon>
        <taxon>Alteromonadales</taxon>
        <taxon>Alteromonadaceae</taxon>
        <taxon>Alteromonas/Salinimonas group</taxon>
        <taxon>Alteromonas</taxon>
    </lineage>
</organism>
<evidence type="ECO:0000259" key="10">
    <source>
        <dbReference type="PROSITE" id="PS50885"/>
    </source>
</evidence>
<feature type="coiled-coil region" evidence="7">
    <location>
        <begin position="242"/>
        <end position="301"/>
    </location>
</feature>
<dbReference type="PANTHER" id="PTHR43065">
    <property type="entry name" value="SENSOR HISTIDINE KINASE"/>
    <property type="match status" value="1"/>
</dbReference>
<evidence type="ECO:0000256" key="3">
    <source>
        <dbReference type="ARBA" id="ARBA00012438"/>
    </source>
</evidence>